<dbReference type="Gene3D" id="1.10.443.10">
    <property type="entry name" value="Intergrase catalytic core"/>
    <property type="match status" value="1"/>
</dbReference>
<evidence type="ECO:0000259" key="5">
    <source>
        <dbReference type="PROSITE" id="PS51898"/>
    </source>
</evidence>
<comment type="caution">
    <text evidence="6">The sequence shown here is derived from an EMBL/GenBank/DDBJ whole genome shotgun (WGS) entry which is preliminary data.</text>
</comment>
<proteinExistence type="inferred from homology"/>
<organism evidence="6 7">
    <name type="scientific">Desulfomicrobium macestii</name>
    <dbReference type="NCBI Taxonomy" id="90731"/>
    <lineage>
        <taxon>Bacteria</taxon>
        <taxon>Pseudomonadati</taxon>
        <taxon>Thermodesulfobacteriota</taxon>
        <taxon>Desulfovibrionia</taxon>
        <taxon>Desulfovibrionales</taxon>
        <taxon>Desulfomicrobiaceae</taxon>
        <taxon>Desulfomicrobium</taxon>
    </lineage>
</organism>
<dbReference type="Pfam" id="PF00589">
    <property type="entry name" value="Phage_integrase"/>
    <property type="match status" value="1"/>
</dbReference>
<sequence>MTEEKREKSKKYPGVYWRKNPENGEKTYYIRYRLGGRGSKEIEEPVGKSSAAMTEAKASQARAARMAGQSLPNTDRRTLEKAAQEELAGRWTVQKIWNEYNEAHKDRACAKPDASYANHLLPELGEKTPSEIVTLDLERLRRNLAKTKSPRTRKTLSAQTQKHVLALLKRMLRWAADMGHIDPPVHLKFRMPTVDNEKTEFMTEDQLSAYLKALDEESSQHCAAFFRIALLTGIRRTALLNVMWSDVDLENGFLTLRGATAKNEKTQTIPLSPGAVEVLKGIVRTNSPYIWPGQNGGAREDMRRMGRRLRDKAGLPADFRPVHGLRHHFASHLASSGASLYEVGTLLTHGDLSVTKRYAHLSDHALRRAASLADDMVKVKKKATVSKINGEK</sequence>
<protein>
    <submittedName>
        <fullName evidence="6">Integrase</fullName>
    </submittedName>
</protein>
<dbReference type="PANTHER" id="PTHR30629:SF2">
    <property type="entry name" value="PROPHAGE INTEGRASE INTS-RELATED"/>
    <property type="match status" value="1"/>
</dbReference>
<dbReference type="Proteomes" id="UP000639010">
    <property type="component" value="Unassembled WGS sequence"/>
</dbReference>
<dbReference type="InterPro" id="IPR002104">
    <property type="entry name" value="Integrase_catalytic"/>
</dbReference>
<name>A0ABR9H8H0_9BACT</name>
<evidence type="ECO:0000256" key="1">
    <source>
        <dbReference type="ARBA" id="ARBA00008857"/>
    </source>
</evidence>
<keyword evidence="2" id="KW-0229">DNA integration</keyword>
<keyword evidence="3" id="KW-0238">DNA-binding</keyword>
<evidence type="ECO:0000256" key="3">
    <source>
        <dbReference type="ARBA" id="ARBA00023125"/>
    </source>
</evidence>
<keyword evidence="7" id="KW-1185">Reference proteome</keyword>
<evidence type="ECO:0000256" key="4">
    <source>
        <dbReference type="ARBA" id="ARBA00023172"/>
    </source>
</evidence>
<evidence type="ECO:0000313" key="7">
    <source>
        <dbReference type="Proteomes" id="UP000639010"/>
    </source>
</evidence>
<dbReference type="InterPro" id="IPR010998">
    <property type="entry name" value="Integrase_recombinase_N"/>
</dbReference>
<comment type="similarity">
    <text evidence="1">Belongs to the 'phage' integrase family.</text>
</comment>
<keyword evidence="4" id="KW-0233">DNA recombination</keyword>
<dbReference type="InterPro" id="IPR013762">
    <property type="entry name" value="Integrase-like_cat_sf"/>
</dbReference>
<feature type="domain" description="Tyr recombinase" evidence="5">
    <location>
        <begin position="197"/>
        <end position="371"/>
    </location>
</feature>
<dbReference type="PANTHER" id="PTHR30629">
    <property type="entry name" value="PROPHAGE INTEGRASE"/>
    <property type="match status" value="1"/>
</dbReference>
<dbReference type="InterPro" id="IPR011010">
    <property type="entry name" value="DNA_brk_join_enz"/>
</dbReference>
<dbReference type="InterPro" id="IPR050808">
    <property type="entry name" value="Phage_Integrase"/>
</dbReference>
<gene>
    <name evidence="6" type="ORF">H4684_003712</name>
</gene>
<dbReference type="RefSeq" id="WP_192624848.1">
    <property type="nucleotide sequence ID" value="NZ_JADBGG010000041.1"/>
</dbReference>
<accession>A0ABR9H8H0</accession>
<dbReference type="EMBL" id="JADBGG010000041">
    <property type="protein sequence ID" value="MBE1427028.1"/>
    <property type="molecule type" value="Genomic_DNA"/>
</dbReference>
<dbReference type="SUPFAM" id="SSF56349">
    <property type="entry name" value="DNA breaking-rejoining enzymes"/>
    <property type="match status" value="1"/>
</dbReference>
<evidence type="ECO:0000313" key="6">
    <source>
        <dbReference type="EMBL" id="MBE1427028.1"/>
    </source>
</evidence>
<reference evidence="6 7" key="1">
    <citation type="submission" date="2020-10" db="EMBL/GenBank/DDBJ databases">
        <title>Genomic Encyclopedia of Type Strains, Phase IV (KMG-IV): sequencing the most valuable type-strain genomes for metagenomic binning, comparative biology and taxonomic classification.</title>
        <authorList>
            <person name="Goeker M."/>
        </authorList>
    </citation>
    <scope>NUCLEOTIDE SEQUENCE [LARGE SCALE GENOMIC DNA]</scope>
    <source>
        <strain evidence="6 7">DSM 4194</strain>
    </source>
</reference>
<dbReference type="CDD" id="cd00796">
    <property type="entry name" value="INT_Rci_Hp1_C"/>
    <property type="match status" value="1"/>
</dbReference>
<evidence type="ECO:0000256" key="2">
    <source>
        <dbReference type="ARBA" id="ARBA00022908"/>
    </source>
</evidence>
<dbReference type="PROSITE" id="PS51898">
    <property type="entry name" value="TYR_RECOMBINASE"/>
    <property type="match status" value="1"/>
</dbReference>
<dbReference type="Gene3D" id="1.10.150.130">
    <property type="match status" value="1"/>
</dbReference>